<sequence>MKLEYWGYLLEINEWKNERKWSGDNNEDDNQKPMENVQQPSVIPKRGDLKGPVDETTIAIAFPLKGITENSTSTFPTQPIFAYLPLRSCGFRFILQADFEIPASRQDLRRDNLWNE</sequence>
<protein>
    <submittedName>
        <fullName evidence="2">Uncharacterized protein</fullName>
    </submittedName>
</protein>
<proteinExistence type="predicted"/>
<dbReference type="InterPro" id="IPR052957">
    <property type="entry name" value="Auxin_embryo_med"/>
</dbReference>
<dbReference type="Proteomes" id="UP000663836">
    <property type="component" value="Unassembled WGS sequence"/>
</dbReference>
<dbReference type="EMBL" id="CAJOBD010005165">
    <property type="protein sequence ID" value="CAF4021859.1"/>
    <property type="molecule type" value="Genomic_DNA"/>
</dbReference>
<feature type="region of interest" description="Disordered" evidence="1">
    <location>
        <begin position="20"/>
        <end position="50"/>
    </location>
</feature>
<reference evidence="2" key="1">
    <citation type="submission" date="2021-02" db="EMBL/GenBank/DDBJ databases">
        <authorList>
            <person name="Nowell W R."/>
        </authorList>
    </citation>
    <scope>NUCLEOTIDE SEQUENCE</scope>
</reference>
<comment type="caution">
    <text evidence="2">The sequence shown here is derived from an EMBL/GenBank/DDBJ whole genome shotgun (WGS) entry which is preliminary data.</text>
</comment>
<evidence type="ECO:0000313" key="2">
    <source>
        <dbReference type="EMBL" id="CAF4021859.1"/>
    </source>
</evidence>
<dbReference type="PANTHER" id="PTHR32387:SF0">
    <property type="entry name" value="PROTEIN NO VEIN"/>
    <property type="match status" value="1"/>
</dbReference>
<name>A0A819Q2Y9_9BILA</name>
<dbReference type="PANTHER" id="PTHR32387">
    <property type="entry name" value="WU:FJ29H11"/>
    <property type="match status" value="1"/>
</dbReference>
<evidence type="ECO:0000313" key="3">
    <source>
        <dbReference type="Proteomes" id="UP000663836"/>
    </source>
</evidence>
<accession>A0A819Q2Y9</accession>
<organism evidence="2 3">
    <name type="scientific">Rotaria sordida</name>
    <dbReference type="NCBI Taxonomy" id="392033"/>
    <lineage>
        <taxon>Eukaryota</taxon>
        <taxon>Metazoa</taxon>
        <taxon>Spiralia</taxon>
        <taxon>Gnathifera</taxon>
        <taxon>Rotifera</taxon>
        <taxon>Eurotatoria</taxon>
        <taxon>Bdelloidea</taxon>
        <taxon>Philodinida</taxon>
        <taxon>Philodinidae</taxon>
        <taxon>Rotaria</taxon>
    </lineage>
</organism>
<feature type="non-terminal residue" evidence="2">
    <location>
        <position position="1"/>
    </location>
</feature>
<dbReference type="AlphaFoldDB" id="A0A819Q2Y9"/>
<evidence type="ECO:0000256" key="1">
    <source>
        <dbReference type="SAM" id="MobiDB-lite"/>
    </source>
</evidence>
<gene>
    <name evidence="2" type="ORF">JBS370_LOCUS27455</name>
</gene>